<name>A0A4Q9LYZ7_9MICR</name>
<evidence type="ECO:0000313" key="2">
    <source>
        <dbReference type="EMBL" id="TBU12965.1"/>
    </source>
</evidence>
<dbReference type="Proteomes" id="UP000292282">
    <property type="component" value="Unassembled WGS sequence"/>
</dbReference>
<accession>A0A4Q9LYZ7</accession>
<protein>
    <submittedName>
        <fullName evidence="2">Uncharacterized protein</fullName>
    </submittedName>
</protein>
<gene>
    <name evidence="2" type="ORF">CWI38_0570p0020</name>
</gene>
<dbReference type="AlphaFoldDB" id="A0A4Q9LYZ7"/>
<dbReference type="EMBL" id="PITK01000570">
    <property type="protein sequence ID" value="TBU12965.1"/>
    <property type="molecule type" value="Genomic_DNA"/>
</dbReference>
<proteinExistence type="predicted"/>
<dbReference type="VEuPathDB" id="MicrosporidiaDB:CWI38_0570p0020"/>
<organism evidence="2 3">
    <name type="scientific">Hamiltosporidium tvaerminnensis</name>
    <dbReference type="NCBI Taxonomy" id="1176355"/>
    <lineage>
        <taxon>Eukaryota</taxon>
        <taxon>Fungi</taxon>
        <taxon>Fungi incertae sedis</taxon>
        <taxon>Microsporidia</taxon>
        <taxon>Dubosqiidae</taxon>
        <taxon>Hamiltosporidium</taxon>
    </lineage>
</organism>
<comment type="caution">
    <text evidence="2">The sequence shown here is derived from an EMBL/GenBank/DDBJ whole genome shotgun (WGS) entry which is preliminary data.</text>
</comment>
<reference evidence="2 3" key="1">
    <citation type="submission" date="2017-12" db="EMBL/GenBank/DDBJ databases">
        <authorList>
            <person name="Pombert J.-F."/>
            <person name="Haag K.L."/>
            <person name="Ebert D."/>
        </authorList>
    </citation>
    <scope>NUCLEOTIDE SEQUENCE [LARGE SCALE GENOMIC DNA]</scope>
    <source>
        <strain evidence="2">IL-G-3</strain>
    </source>
</reference>
<feature type="region of interest" description="Disordered" evidence="1">
    <location>
        <begin position="161"/>
        <end position="194"/>
    </location>
</feature>
<sequence>MHISVATKILLFFFSSYLLKSLLIKWMTNEINRYGQRKSFFQTTYNPKKYTRKVEIKNENLVVYDSFKCIAEIKHEEIPKDSYLFNLFLFHSFKEGNIYDGNIRLDISKDVLRIYSSNYTLSPTYTFLLREKPNLTDKSFLDGIKELESLIIFQETFQRKNENETEETEKDESEKQKPKMPKIPENSDLNKKSPKFEYVNQENEKLLQTLRSLIYLGLNGCFTGRVFVINNNSINLYHQGKSRALIFIPKEYLIEEFKKLKAFEQIQKYFDENIIFLFLPDQIIIRFVSVENDATEYYIALDKRKVLYKPFLIFFNKRIKDVRVEKIILKYYNSCIYTLNVEGSENSFSMIQDALNSEKTSAVKSNYLS</sequence>
<evidence type="ECO:0000256" key="1">
    <source>
        <dbReference type="SAM" id="MobiDB-lite"/>
    </source>
</evidence>
<keyword evidence="3" id="KW-1185">Reference proteome</keyword>
<evidence type="ECO:0000313" key="3">
    <source>
        <dbReference type="Proteomes" id="UP000292282"/>
    </source>
</evidence>